<organism evidence="2 3">
    <name type="scientific">Brumimicrobium salinarum</name>
    <dbReference type="NCBI Taxonomy" id="2058658"/>
    <lineage>
        <taxon>Bacteria</taxon>
        <taxon>Pseudomonadati</taxon>
        <taxon>Bacteroidota</taxon>
        <taxon>Flavobacteriia</taxon>
        <taxon>Flavobacteriales</taxon>
        <taxon>Crocinitomicaceae</taxon>
        <taxon>Brumimicrobium</taxon>
    </lineage>
</organism>
<dbReference type="GO" id="GO:0005524">
    <property type="term" value="F:ATP binding"/>
    <property type="evidence" value="ECO:0007669"/>
    <property type="project" value="InterPro"/>
</dbReference>
<dbReference type="EMBL" id="PJNI01000045">
    <property type="protein sequence ID" value="PKR79454.1"/>
    <property type="molecule type" value="Genomic_DNA"/>
</dbReference>
<evidence type="ECO:0000313" key="3">
    <source>
        <dbReference type="Proteomes" id="UP000236654"/>
    </source>
</evidence>
<dbReference type="CDD" id="cd02418">
    <property type="entry name" value="Peptidase_C39B"/>
    <property type="match status" value="1"/>
</dbReference>
<dbReference type="GO" id="GO:0008233">
    <property type="term" value="F:peptidase activity"/>
    <property type="evidence" value="ECO:0007669"/>
    <property type="project" value="InterPro"/>
</dbReference>
<protein>
    <recommendedName>
        <fullName evidence="1">Peptidase C39 domain-containing protein</fullName>
    </recommendedName>
</protein>
<name>A0A2I0QYP8_9FLAO</name>
<dbReference type="Gene3D" id="3.90.70.10">
    <property type="entry name" value="Cysteine proteinases"/>
    <property type="match status" value="1"/>
</dbReference>
<dbReference type="RefSeq" id="WP_101335841.1">
    <property type="nucleotide sequence ID" value="NZ_PJNI01000045.1"/>
</dbReference>
<dbReference type="GO" id="GO:0006508">
    <property type="term" value="P:proteolysis"/>
    <property type="evidence" value="ECO:0007669"/>
    <property type="project" value="InterPro"/>
</dbReference>
<dbReference type="Pfam" id="PF03412">
    <property type="entry name" value="Peptidase_C39"/>
    <property type="match status" value="1"/>
</dbReference>
<dbReference type="GO" id="GO:0016020">
    <property type="term" value="C:membrane"/>
    <property type="evidence" value="ECO:0007669"/>
    <property type="project" value="InterPro"/>
</dbReference>
<dbReference type="AlphaFoldDB" id="A0A2I0QYP8"/>
<feature type="domain" description="Peptidase C39" evidence="1">
    <location>
        <begin position="8"/>
        <end position="117"/>
    </location>
</feature>
<keyword evidence="3" id="KW-1185">Reference proteome</keyword>
<dbReference type="Proteomes" id="UP000236654">
    <property type="component" value="Unassembled WGS sequence"/>
</dbReference>
<comment type="caution">
    <text evidence="2">The sequence shown here is derived from an EMBL/GenBank/DDBJ whole genome shotgun (WGS) entry which is preliminary data.</text>
</comment>
<sequence>MKFPNYRQLDIMDCGPTCLRMIAKHYGRTISLQKLRAISETTREGSTLKNIAEAAENIGFRSLGVKIDFEKLKKDAPLPCIVFWQQRHFVVVYKITKKQVFVADPRHGLILTSKSKI</sequence>
<accession>A0A2I0QYP8</accession>
<evidence type="ECO:0000259" key="1">
    <source>
        <dbReference type="PROSITE" id="PS50990"/>
    </source>
</evidence>
<evidence type="ECO:0000313" key="2">
    <source>
        <dbReference type="EMBL" id="PKR79454.1"/>
    </source>
</evidence>
<proteinExistence type="predicted"/>
<dbReference type="InterPro" id="IPR005074">
    <property type="entry name" value="Peptidase_C39"/>
</dbReference>
<dbReference type="OrthoDB" id="9760358at2"/>
<reference evidence="2 3" key="1">
    <citation type="submission" date="2017-12" db="EMBL/GenBank/DDBJ databases">
        <title>The draft genome sequence of Brumimicrobium saltpan LHR20.</title>
        <authorList>
            <person name="Do Z.-J."/>
            <person name="Luo H.-R."/>
        </authorList>
    </citation>
    <scope>NUCLEOTIDE SEQUENCE [LARGE SCALE GENOMIC DNA]</scope>
    <source>
        <strain evidence="2 3">LHR20</strain>
    </source>
</reference>
<dbReference type="PROSITE" id="PS50990">
    <property type="entry name" value="PEPTIDASE_C39"/>
    <property type="match status" value="1"/>
</dbReference>
<gene>
    <name evidence="2" type="ORF">CW751_15045</name>
</gene>